<keyword evidence="2" id="KW-1185">Reference proteome</keyword>
<organism evidence="1 2">
    <name type="scientific">Rhypophila decipiens</name>
    <dbReference type="NCBI Taxonomy" id="261697"/>
    <lineage>
        <taxon>Eukaryota</taxon>
        <taxon>Fungi</taxon>
        <taxon>Dikarya</taxon>
        <taxon>Ascomycota</taxon>
        <taxon>Pezizomycotina</taxon>
        <taxon>Sordariomycetes</taxon>
        <taxon>Sordariomycetidae</taxon>
        <taxon>Sordariales</taxon>
        <taxon>Naviculisporaceae</taxon>
        <taxon>Rhypophila</taxon>
    </lineage>
</organism>
<dbReference type="AlphaFoldDB" id="A0AAN6YIN5"/>
<sequence>MFRGDVCNGQADSFQVTDGGRRCVPVSSPKRSLSSVEGAGRCSVTTFSVTDCRGSSFHTNIGTCSGVLYGPVRVEC</sequence>
<name>A0AAN6YIN5_9PEZI</name>
<reference evidence="1" key="2">
    <citation type="submission" date="2023-05" db="EMBL/GenBank/DDBJ databases">
        <authorList>
            <consortium name="Lawrence Berkeley National Laboratory"/>
            <person name="Steindorff A."/>
            <person name="Hensen N."/>
            <person name="Bonometti L."/>
            <person name="Westerberg I."/>
            <person name="Brannstrom I.O."/>
            <person name="Guillou S."/>
            <person name="Cros-Aarteil S."/>
            <person name="Calhoun S."/>
            <person name="Haridas S."/>
            <person name="Kuo A."/>
            <person name="Mondo S."/>
            <person name="Pangilinan J."/>
            <person name="Riley R."/>
            <person name="Labutti K."/>
            <person name="Andreopoulos B."/>
            <person name="Lipzen A."/>
            <person name="Chen C."/>
            <person name="Yanf M."/>
            <person name="Daum C."/>
            <person name="Ng V."/>
            <person name="Clum A."/>
            <person name="Ohm R."/>
            <person name="Martin F."/>
            <person name="Silar P."/>
            <person name="Natvig D."/>
            <person name="Lalanne C."/>
            <person name="Gautier V."/>
            <person name="Ament-Velasquez S.L."/>
            <person name="Kruys A."/>
            <person name="Hutchinson M.I."/>
            <person name="Powell A.J."/>
            <person name="Barry K."/>
            <person name="Miller A.N."/>
            <person name="Grigoriev I.V."/>
            <person name="Debuchy R."/>
            <person name="Gladieux P."/>
            <person name="Thoren M.H."/>
            <person name="Johannesson H."/>
        </authorList>
    </citation>
    <scope>NUCLEOTIDE SEQUENCE</scope>
    <source>
        <strain evidence="1">PSN293</strain>
    </source>
</reference>
<dbReference type="EMBL" id="MU858046">
    <property type="protein sequence ID" value="KAK4219993.1"/>
    <property type="molecule type" value="Genomic_DNA"/>
</dbReference>
<protein>
    <submittedName>
        <fullName evidence="1">Uncharacterized protein</fullName>
    </submittedName>
</protein>
<accession>A0AAN6YIN5</accession>
<comment type="caution">
    <text evidence="1">The sequence shown here is derived from an EMBL/GenBank/DDBJ whole genome shotgun (WGS) entry which is preliminary data.</text>
</comment>
<proteinExistence type="predicted"/>
<reference evidence="1" key="1">
    <citation type="journal article" date="2023" name="Mol. Phylogenet. Evol.">
        <title>Genome-scale phylogeny and comparative genomics of the fungal order Sordariales.</title>
        <authorList>
            <person name="Hensen N."/>
            <person name="Bonometti L."/>
            <person name="Westerberg I."/>
            <person name="Brannstrom I.O."/>
            <person name="Guillou S."/>
            <person name="Cros-Aarteil S."/>
            <person name="Calhoun S."/>
            <person name="Haridas S."/>
            <person name="Kuo A."/>
            <person name="Mondo S."/>
            <person name="Pangilinan J."/>
            <person name="Riley R."/>
            <person name="LaButti K."/>
            <person name="Andreopoulos B."/>
            <person name="Lipzen A."/>
            <person name="Chen C."/>
            <person name="Yan M."/>
            <person name="Daum C."/>
            <person name="Ng V."/>
            <person name="Clum A."/>
            <person name="Steindorff A."/>
            <person name="Ohm R.A."/>
            <person name="Martin F."/>
            <person name="Silar P."/>
            <person name="Natvig D.O."/>
            <person name="Lalanne C."/>
            <person name="Gautier V."/>
            <person name="Ament-Velasquez S.L."/>
            <person name="Kruys A."/>
            <person name="Hutchinson M.I."/>
            <person name="Powell A.J."/>
            <person name="Barry K."/>
            <person name="Miller A.N."/>
            <person name="Grigoriev I.V."/>
            <person name="Debuchy R."/>
            <person name="Gladieux P."/>
            <person name="Hiltunen Thoren M."/>
            <person name="Johannesson H."/>
        </authorList>
    </citation>
    <scope>NUCLEOTIDE SEQUENCE</scope>
    <source>
        <strain evidence="1">PSN293</strain>
    </source>
</reference>
<evidence type="ECO:0000313" key="1">
    <source>
        <dbReference type="EMBL" id="KAK4219993.1"/>
    </source>
</evidence>
<dbReference type="Proteomes" id="UP001301769">
    <property type="component" value="Unassembled WGS sequence"/>
</dbReference>
<evidence type="ECO:0000313" key="2">
    <source>
        <dbReference type="Proteomes" id="UP001301769"/>
    </source>
</evidence>
<gene>
    <name evidence="1" type="ORF">QBC37DRAFT_367602</name>
</gene>